<keyword evidence="8" id="KW-1185">Reference proteome</keyword>
<dbReference type="GO" id="GO:0006508">
    <property type="term" value="P:proteolysis"/>
    <property type="evidence" value="ECO:0007669"/>
    <property type="project" value="UniProtKB-KW"/>
</dbReference>
<dbReference type="Gene3D" id="3.40.390.10">
    <property type="entry name" value="Collagenase (Catalytic Domain)"/>
    <property type="match status" value="1"/>
</dbReference>
<evidence type="ECO:0000256" key="4">
    <source>
        <dbReference type="ARBA" id="ARBA00022833"/>
    </source>
</evidence>
<evidence type="ECO:0000259" key="6">
    <source>
        <dbReference type="Pfam" id="PF00413"/>
    </source>
</evidence>
<evidence type="ECO:0000313" key="8">
    <source>
        <dbReference type="Proteomes" id="UP000051442"/>
    </source>
</evidence>
<comment type="caution">
    <text evidence="7">The sequence shown here is derived from an EMBL/GenBank/DDBJ whole genome shotgun (WGS) entry which is preliminary data.</text>
</comment>
<evidence type="ECO:0000256" key="3">
    <source>
        <dbReference type="ARBA" id="ARBA00022801"/>
    </source>
</evidence>
<dbReference type="Proteomes" id="UP000051442">
    <property type="component" value="Unassembled WGS sequence"/>
</dbReference>
<organism evidence="7 8">
    <name type="scientific">Secundilactobacillus similis DSM 23365 = JCM 2765</name>
    <dbReference type="NCBI Taxonomy" id="1423804"/>
    <lineage>
        <taxon>Bacteria</taxon>
        <taxon>Bacillati</taxon>
        <taxon>Bacillota</taxon>
        <taxon>Bacilli</taxon>
        <taxon>Lactobacillales</taxon>
        <taxon>Lactobacillaceae</taxon>
        <taxon>Secundilactobacillus</taxon>
    </lineage>
</organism>
<dbReference type="RefSeq" id="WP_057152066.1">
    <property type="nucleotide sequence ID" value="NZ_AYZM01000125.1"/>
</dbReference>
<keyword evidence="1" id="KW-0645">Protease</keyword>
<keyword evidence="5" id="KW-0732">Signal</keyword>
<feature type="domain" description="Peptidase M10 metallopeptidase" evidence="6">
    <location>
        <begin position="163"/>
        <end position="335"/>
    </location>
</feature>
<dbReference type="EMBL" id="AYZM01000125">
    <property type="protein sequence ID" value="KRN21129.1"/>
    <property type="molecule type" value="Genomic_DNA"/>
</dbReference>
<evidence type="ECO:0000256" key="2">
    <source>
        <dbReference type="ARBA" id="ARBA00022723"/>
    </source>
</evidence>
<keyword evidence="4" id="KW-0862">Zinc</keyword>
<dbReference type="Pfam" id="PF00413">
    <property type="entry name" value="Peptidase_M10"/>
    <property type="match status" value="1"/>
</dbReference>
<keyword evidence="3" id="KW-0378">Hydrolase</keyword>
<dbReference type="GO" id="GO:0004222">
    <property type="term" value="F:metalloendopeptidase activity"/>
    <property type="evidence" value="ECO:0007669"/>
    <property type="project" value="InterPro"/>
</dbReference>
<dbReference type="OrthoDB" id="2328200at2"/>
<dbReference type="GO" id="GO:0008270">
    <property type="term" value="F:zinc ion binding"/>
    <property type="evidence" value="ECO:0007669"/>
    <property type="project" value="InterPro"/>
</dbReference>
<gene>
    <name evidence="7" type="ORF">FD14_GL001249</name>
</gene>
<accession>A0A0R2EXT2</accession>
<evidence type="ECO:0000256" key="5">
    <source>
        <dbReference type="SAM" id="SignalP"/>
    </source>
</evidence>
<proteinExistence type="predicted"/>
<dbReference type="AlphaFoldDB" id="A0A0R2EXT2"/>
<dbReference type="PATRIC" id="fig|1423804.4.peg.1344"/>
<reference evidence="7 8" key="1">
    <citation type="journal article" date="2015" name="Genome Announc.">
        <title>Expanding the biotechnology potential of lactobacilli through comparative genomics of 213 strains and associated genera.</title>
        <authorList>
            <person name="Sun Z."/>
            <person name="Harris H.M."/>
            <person name="McCann A."/>
            <person name="Guo C."/>
            <person name="Argimon S."/>
            <person name="Zhang W."/>
            <person name="Yang X."/>
            <person name="Jeffery I.B."/>
            <person name="Cooney J.C."/>
            <person name="Kagawa T.F."/>
            <person name="Liu W."/>
            <person name="Song Y."/>
            <person name="Salvetti E."/>
            <person name="Wrobel A."/>
            <person name="Rasinkangas P."/>
            <person name="Parkhill J."/>
            <person name="Rea M.C."/>
            <person name="O'Sullivan O."/>
            <person name="Ritari J."/>
            <person name="Douillard F.P."/>
            <person name="Paul Ross R."/>
            <person name="Yang R."/>
            <person name="Briner A.E."/>
            <person name="Felis G.E."/>
            <person name="de Vos W.M."/>
            <person name="Barrangou R."/>
            <person name="Klaenhammer T.R."/>
            <person name="Caufield P.W."/>
            <person name="Cui Y."/>
            <person name="Zhang H."/>
            <person name="O'Toole P.W."/>
        </authorList>
    </citation>
    <scope>NUCLEOTIDE SEQUENCE [LARGE SCALE GENOMIC DNA]</scope>
    <source>
        <strain evidence="7 8">DSM 23365</strain>
    </source>
</reference>
<dbReference type="InterPro" id="IPR001818">
    <property type="entry name" value="Pept_M10_metallopeptidase"/>
</dbReference>
<name>A0A0R2EXT2_9LACO</name>
<keyword evidence="2" id="KW-0479">Metal-binding</keyword>
<evidence type="ECO:0000256" key="1">
    <source>
        <dbReference type="ARBA" id="ARBA00022670"/>
    </source>
</evidence>
<feature type="signal peptide" evidence="5">
    <location>
        <begin position="1"/>
        <end position="22"/>
    </location>
</feature>
<evidence type="ECO:0000313" key="7">
    <source>
        <dbReference type="EMBL" id="KRN21129.1"/>
    </source>
</evidence>
<dbReference type="SUPFAM" id="SSF55486">
    <property type="entry name" value="Metalloproteases ('zincins'), catalytic domain"/>
    <property type="match status" value="1"/>
</dbReference>
<dbReference type="InterPro" id="IPR024079">
    <property type="entry name" value="MetalloPept_cat_dom_sf"/>
</dbReference>
<feature type="chain" id="PRO_5039251571" description="Peptidase M10 metallopeptidase domain-containing protein" evidence="5">
    <location>
        <begin position="23"/>
        <end position="384"/>
    </location>
</feature>
<protein>
    <recommendedName>
        <fullName evidence="6">Peptidase M10 metallopeptidase domain-containing protein</fullName>
    </recommendedName>
</protein>
<sequence length="384" mass="42075">MKKLGIIAVAALSLGLTLSVQSATKPATAQAKTKVTVVWQKKMTQKAYQIDESKAAHGYAYTGKLAKKVFKLSNYPNTTFYAKGHEALKVNGKTRVYYYIQSASNKKKVGWVWRGYLTTPSMSGSTLMKTIANGTDLQPASSLLKQPASFYTKYAATLKKNFNLTGKLTNNTNDQIRVYVAKSQLKTYATKAMSVWNAALGQKVFVTGTATKHDLILSTQAASDWDGLNDGSHIYLSSTALADPTYVDSVADTPQIRELYTEYEKVAAAYKSATDAATKKADYDKGKALYNELIAAQKAAAPEATTYWQSVLVHEMGHSLGLDHTPYLTDIMYAETSDDGFSSAVTGKYSWNAPKDTNDSRRETPSVSARDIARAKLAEKLGYW</sequence>
<dbReference type="GO" id="GO:0031012">
    <property type="term" value="C:extracellular matrix"/>
    <property type="evidence" value="ECO:0007669"/>
    <property type="project" value="InterPro"/>
</dbReference>